<dbReference type="EC" id="2.4.2.4" evidence="6"/>
<dbReference type="GO" id="GO:0006213">
    <property type="term" value="P:pyrimidine nucleoside metabolic process"/>
    <property type="evidence" value="ECO:0007669"/>
    <property type="project" value="InterPro"/>
</dbReference>
<evidence type="ECO:0000256" key="3">
    <source>
        <dbReference type="ARBA" id="ARBA00022676"/>
    </source>
</evidence>
<dbReference type="SUPFAM" id="SSF54680">
    <property type="entry name" value="Pyrimidine nucleoside phosphorylase C-terminal domain"/>
    <property type="match status" value="1"/>
</dbReference>
<dbReference type="GO" id="GO:0004645">
    <property type="term" value="F:1,4-alpha-oligoglucan phosphorylase activity"/>
    <property type="evidence" value="ECO:0007669"/>
    <property type="project" value="InterPro"/>
</dbReference>
<dbReference type="EMBL" id="VBOT01000118">
    <property type="protein sequence ID" value="TMQ49677.1"/>
    <property type="molecule type" value="Genomic_DNA"/>
</dbReference>
<dbReference type="InterPro" id="IPR000053">
    <property type="entry name" value="Thymidine/pyrmidine_PPase"/>
</dbReference>
<dbReference type="Pfam" id="PF07831">
    <property type="entry name" value="PYNP_C"/>
    <property type="match status" value="1"/>
</dbReference>
<dbReference type="GO" id="GO:0005829">
    <property type="term" value="C:cytosol"/>
    <property type="evidence" value="ECO:0007669"/>
    <property type="project" value="TreeGrafter"/>
</dbReference>
<evidence type="ECO:0000313" key="7">
    <source>
        <dbReference type="Proteomes" id="UP000320184"/>
    </source>
</evidence>
<dbReference type="Gene3D" id="1.20.970.10">
    <property type="entry name" value="Transferase, Pyrimidine Nucleoside Phosphorylase, Chain C"/>
    <property type="match status" value="1"/>
</dbReference>
<organism evidence="6 7">
    <name type="scientific">Eiseniibacteriota bacterium</name>
    <dbReference type="NCBI Taxonomy" id="2212470"/>
    <lineage>
        <taxon>Bacteria</taxon>
        <taxon>Candidatus Eiseniibacteriota</taxon>
    </lineage>
</organism>
<accession>A0A538SE99</accession>
<dbReference type="AlphaFoldDB" id="A0A538SE99"/>
<keyword evidence="4 6" id="KW-0808">Transferase</keyword>
<dbReference type="PIRSF" id="PIRSF000478">
    <property type="entry name" value="TP_PyNP"/>
    <property type="match status" value="1"/>
</dbReference>
<comment type="subunit">
    <text evidence="2">Homodimer.</text>
</comment>
<dbReference type="SUPFAM" id="SSF47648">
    <property type="entry name" value="Nucleoside phosphorylase/phosphoribosyltransferase N-terminal domain"/>
    <property type="match status" value="1"/>
</dbReference>
<evidence type="ECO:0000256" key="4">
    <source>
        <dbReference type="ARBA" id="ARBA00022679"/>
    </source>
</evidence>
<dbReference type="NCBIfam" id="NF004490">
    <property type="entry name" value="PRK05820.1"/>
    <property type="match status" value="1"/>
</dbReference>
<dbReference type="Gene3D" id="3.40.1030.10">
    <property type="entry name" value="Nucleoside phosphorylase/phosphoribosyltransferase catalytic domain"/>
    <property type="match status" value="1"/>
</dbReference>
<reference evidence="6 7" key="1">
    <citation type="journal article" date="2019" name="Nat. Microbiol.">
        <title>Mediterranean grassland soil C-N compound turnover is dependent on rainfall and depth, and is mediated by genomically divergent microorganisms.</title>
        <authorList>
            <person name="Diamond S."/>
            <person name="Andeer P.F."/>
            <person name="Li Z."/>
            <person name="Crits-Christoph A."/>
            <person name="Burstein D."/>
            <person name="Anantharaman K."/>
            <person name="Lane K.R."/>
            <person name="Thomas B.C."/>
            <person name="Pan C."/>
            <person name="Northen T.R."/>
            <person name="Banfield J.F."/>
        </authorList>
    </citation>
    <scope>NUCLEOTIDE SEQUENCE [LARGE SCALE GENOMIC DNA]</scope>
    <source>
        <strain evidence="6">WS_3</strain>
    </source>
</reference>
<dbReference type="FunFam" id="3.40.1030.10:FF:000003">
    <property type="entry name" value="Pyrimidine-nucleoside phosphorylase"/>
    <property type="match status" value="1"/>
</dbReference>
<feature type="domain" description="Pyrimidine nucleoside phosphorylase C-terminal" evidence="5">
    <location>
        <begin position="349"/>
        <end position="421"/>
    </location>
</feature>
<dbReference type="SUPFAM" id="SSF52418">
    <property type="entry name" value="Nucleoside phosphorylase/phosphoribosyltransferase catalytic domain"/>
    <property type="match status" value="1"/>
</dbReference>
<comment type="caution">
    <text evidence="6">The sequence shown here is derived from an EMBL/GenBank/DDBJ whole genome shotgun (WGS) entry which is preliminary data.</text>
</comment>
<dbReference type="InterPro" id="IPR017872">
    <property type="entry name" value="Pyrmidine_PPase_CS"/>
</dbReference>
<gene>
    <name evidence="6" type="ORF">E6K73_09505</name>
</gene>
<evidence type="ECO:0000259" key="5">
    <source>
        <dbReference type="SMART" id="SM00941"/>
    </source>
</evidence>
<dbReference type="InterPro" id="IPR035902">
    <property type="entry name" value="Nuc_phospho_transferase"/>
</dbReference>
<dbReference type="SMART" id="SM00941">
    <property type="entry name" value="PYNP_C"/>
    <property type="match status" value="1"/>
</dbReference>
<protein>
    <submittedName>
        <fullName evidence="6">Thymidine phosphorylase</fullName>
        <ecNumber evidence="6">2.4.2.4</ecNumber>
    </submittedName>
</protein>
<evidence type="ECO:0000256" key="1">
    <source>
        <dbReference type="ARBA" id="ARBA00006915"/>
    </source>
</evidence>
<dbReference type="NCBIfam" id="TIGR02644">
    <property type="entry name" value="Y_phosphoryl"/>
    <property type="match status" value="1"/>
</dbReference>
<evidence type="ECO:0000256" key="2">
    <source>
        <dbReference type="ARBA" id="ARBA00011738"/>
    </source>
</evidence>
<keyword evidence="3 6" id="KW-0328">Glycosyltransferase</keyword>
<proteinExistence type="inferred from homology"/>
<name>A0A538SE99_UNCEI</name>
<dbReference type="GO" id="GO:0006206">
    <property type="term" value="P:pyrimidine nucleobase metabolic process"/>
    <property type="evidence" value="ECO:0007669"/>
    <property type="project" value="InterPro"/>
</dbReference>
<dbReference type="InterPro" id="IPR036320">
    <property type="entry name" value="Glycosyl_Trfase_fam3_N_dom_sf"/>
</dbReference>
<dbReference type="InterPro" id="IPR017459">
    <property type="entry name" value="Glycosyl_Trfase_fam3_N_dom"/>
</dbReference>
<dbReference type="Gene3D" id="3.90.1170.30">
    <property type="entry name" value="Pyrimidine nucleoside phosphorylase-like, C-terminal domain"/>
    <property type="match status" value="1"/>
</dbReference>
<dbReference type="PROSITE" id="PS00647">
    <property type="entry name" value="THYMID_PHOSPHORYLASE"/>
    <property type="match status" value="1"/>
</dbReference>
<dbReference type="InterPro" id="IPR036566">
    <property type="entry name" value="PYNP-like_C_sf"/>
</dbReference>
<dbReference type="GO" id="GO:0009032">
    <property type="term" value="F:thymidine phosphorylase activity"/>
    <property type="evidence" value="ECO:0007669"/>
    <property type="project" value="UniProtKB-EC"/>
</dbReference>
<dbReference type="InterPro" id="IPR000312">
    <property type="entry name" value="Glycosyl_Trfase_fam3"/>
</dbReference>
<dbReference type="Pfam" id="PF02885">
    <property type="entry name" value="Glycos_trans_3N"/>
    <property type="match status" value="1"/>
</dbReference>
<dbReference type="InterPro" id="IPR013102">
    <property type="entry name" value="PYNP_C"/>
</dbReference>
<evidence type="ECO:0000313" key="6">
    <source>
        <dbReference type="EMBL" id="TMQ49677.1"/>
    </source>
</evidence>
<dbReference type="InterPro" id="IPR018090">
    <property type="entry name" value="Pyrmidine_PPas_bac/euk"/>
</dbReference>
<dbReference type="PANTHER" id="PTHR10515:SF0">
    <property type="entry name" value="THYMIDINE PHOSPHORYLASE"/>
    <property type="match status" value="1"/>
</dbReference>
<sequence>MDTSVLDVRGFLREKRDGRTHRPEDIHALVAGYLGGAIPDYQVSAWLMAAFIHGLDEAETDALTLALIRSGRSFDWSDLQRPSADKHSTGGVGDKISLILAPLVAACGVMVPMVSGRGLGHTGGTLDKLESIPGFRTQLTPEALRAQLASLGVAMVGQGPDLAPADGLLYALRDVTSTVEQESFIVSSIVSKKIAEGASAIVYDVKCGNGAFMKERNTASRLARRLVGATRAQGRNAAALITDMSQPLGRAVGNALEVRETVEVLNGRGPDDVRTLTLELAALMLSLSGAEPAPEAMGRARRALESGSAWEKFLAMVEAQGGDVRSVQRADGLPRAPVTVEVRAPRAGRLAAVDTFGLGELVVAMGGGRAAKEDVIDPRVGMIVRRRLGEAVERGEPLAELHLAAEDEAFVARAVACFSIEDREVAPPELVIENFG</sequence>
<comment type="similarity">
    <text evidence="1">Belongs to the thymidine/pyrimidine-nucleoside phosphorylase family.</text>
</comment>
<dbReference type="PANTHER" id="PTHR10515">
    <property type="entry name" value="THYMIDINE PHOSPHORYLASE"/>
    <property type="match status" value="1"/>
</dbReference>
<dbReference type="Proteomes" id="UP000320184">
    <property type="component" value="Unassembled WGS sequence"/>
</dbReference>
<dbReference type="Pfam" id="PF00591">
    <property type="entry name" value="Glycos_transf_3"/>
    <property type="match status" value="1"/>
</dbReference>